<gene>
    <name evidence="2" type="ORF">NFRAN_2806</name>
</gene>
<proteinExistence type="predicted"/>
<evidence type="ECO:0000259" key="1">
    <source>
        <dbReference type="PROSITE" id="PS51186"/>
    </source>
</evidence>
<dbReference type="PROSITE" id="PS51186">
    <property type="entry name" value="GNAT"/>
    <property type="match status" value="1"/>
</dbReference>
<dbReference type="InterPro" id="IPR000182">
    <property type="entry name" value="GNAT_dom"/>
</dbReference>
<organism evidence="2 3">
    <name type="scientific">Candidatus Nitrosocosmicus franklandianus</name>
    <dbReference type="NCBI Taxonomy" id="1798806"/>
    <lineage>
        <taxon>Archaea</taxon>
        <taxon>Nitrososphaerota</taxon>
        <taxon>Nitrososphaeria</taxon>
        <taxon>Nitrososphaerales</taxon>
        <taxon>Nitrososphaeraceae</taxon>
        <taxon>Candidatus Nitrosocosmicus</taxon>
    </lineage>
</organism>
<dbReference type="OrthoDB" id="110201at2157"/>
<dbReference type="Proteomes" id="UP000294299">
    <property type="component" value="Chromosome NFRAN"/>
</dbReference>
<protein>
    <submittedName>
        <fullName evidence="2">Putative acetyltransferase</fullName>
    </submittedName>
</protein>
<keyword evidence="3" id="KW-1185">Reference proteome</keyword>
<dbReference type="RefSeq" id="WP_134485142.1">
    <property type="nucleotide sequence ID" value="NZ_LR216287.1"/>
</dbReference>
<dbReference type="EMBL" id="LR216287">
    <property type="protein sequence ID" value="VFJ15129.1"/>
    <property type="molecule type" value="Genomic_DNA"/>
</dbReference>
<evidence type="ECO:0000313" key="2">
    <source>
        <dbReference type="EMBL" id="VFJ15129.1"/>
    </source>
</evidence>
<dbReference type="GO" id="GO:0016747">
    <property type="term" value="F:acyltransferase activity, transferring groups other than amino-acyl groups"/>
    <property type="evidence" value="ECO:0007669"/>
    <property type="project" value="InterPro"/>
</dbReference>
<evidence type="ECO:0000313" key="3">
    <source>
        <dbReference type="Proteomes" id="UP000294299"/>
    </source>
</evidence>
<dbReference type="Gene3D" id="3.40.630.30">
    <property type="match status" value="1"/>
</dbReference>
<feature type="domain" description="N-acetyltransferase" evidence="1">
    <location>
        <begin position="109"/>
        <end position="196"/>
    </location>
</feature>
<dbReference type="CDD" id="cd04301">
    <property type="entry name" value="NAT_SF"/>
    <property type="match status" value="1"/>
</dbReference>
<reference evidence="2 3" key="1">
    <citation type="submission" date="2019-02" db="EMBL/GenBank/DDBJ databases">
        <authorList>
            <person name="Lehtovirta-Morley E L."/>
        </authorList>
    </citation>
    <scope>NUCLEOTIDE SEQUENCE [LARGE SCALE GENOMIC DNA]</scope>
    <source>
        <strain evidence="2">NFRAN1</strain>
    </source>
</reference>
<sequence length="196" mass="22019">MSNVQVKTANLSEQEALFDTLKLAFGTDPATRAVWPDPQKYILHFSKFAKAFGGRAFVNKAAQYVGNYSGAALWLPPNVEPDVEALLALLKETTSEEVQNVVPRVFEKMGSYHPSEPHWYLPLLGVDPLHHGRGLGSILLRYATDKFDNENVLAYLESSNPRNVTLYERHGFQVLGTIKVNNFPPIIPMLRKPKTR</sequence>
<keyword evidence="2" id="KW-0808">Transferase</keyword>
<dbReference type="SUPFAM" id="SSF55729">
    <property type="entry name" value="Acyl-CoA N-acyltransferases (Nat)"/>
    <property type="match status" value="1"/>
</dbReference>
<dbReference type="AlphaFoldDB" id="A0A484IJR6"/>
<dbReference type="GeneID" id="39421945"/>
<name>A0A484IJR6_9ARCH</name>
<dbReference type="PANTHER" id="PTHR42791">
    <property type="entry name" value="GNAT FAMILY ACETYLTRANSFERASE"/>
    <property type="match status" value="1"/>
</dbReference>
<dbReference type="Pfam" id="PF00583">
    <property type="entry name" value="Acetyltransf_1"/>
    <property type="match status" value="1"/>
</dbReference>
<dbReference type="InterPro" id="IPR016181">
    <property type="entry name" value="Acyl_CoA_acyltransferase"/>
</dbReference>
<dbReference type="PANTHER" id="PTHR42791:SF1">
    <property type="entry name" value="N-ACETYLTRANSFERASE DOMAIN-CONTAINING PROTEIN"/>
    <property type="match status" value="1"/>
</dbReference>
<dbReference type="KEGG" id="nfn:NFRAN_2806"/>
<accession>A0A484IJR6</accession>
<dbReference type="InterPro" id="IPR052523">
    <property type="entry name" value="Trichothecene_AcTrans"/>
</dbReference>